<sequence>MVPIVLCTLSSLATTSRRAPASAVRSAPSVVLPSLATFRNDRRSSGSVAYTSATSILVRMPSTSLNVTSSSVLFPFMLVVDVGSYHWIGECINRSHRCHQNMLRSSYDRGNRHSNSVI</sequence>
<organism evidence="1 2">
    <name type="scientific">Dreissena polymorpha</name>
    <name type="common">Zebra mussel</name>
    <name type="synonym">Mytilus polymorpha</name>
    <dbReference type="NCBI Taxonomy" id="45954"/>
    <lineage>
        <taxon>Eukaryota</taxon>
        <taxon>Metazoa</taxon>
        <taxon>Spiralia</taxon>
        <taxon>Lophotrochozoa</taxon>
        <taxon>Mollusca</taxon>
        <taxon>Bivalvia</taxon>
        <taxon>Autobranchia</taxon>
        <taxon>Heteroconchia</taxon>
        <taxon>Euheterodonta</taxon>
        <taxon>Imparidentia</taxon>
        <taxon>Neoheterodontei</taxon>
        <taxon>Myida</taxon>
        <taxon>Dreissenoidea</taxon>
        <taxon>Dreissenidae</taxon>
        <taxon>Dreissena</taxon>
    </lineage>
</organism>
<name>A0A9D4G2D0_DREPO</name>
<gene>
    <name evidence="1" type="ORF">DPMN_137216</name>
</gene>
<evidence type="ECO:0000313" key="1">
    <source>
        <dbReference type="EMBL" id="KAH3808857.1"/>
    </source>
</evidence>
<accession>A0A9D4G2D0</accession>
<keyword evidence="2" id="KW-1185">Reference proteome</keyword>
<reference evidence="1" key="2">
    <citation type="submission" date="2020-11" db="EMBL/GenBank/DDBJ databases">
        <authorList>
            <person name="McCartney M.A."/>
            <person name="Auch B."/>
            <person name="Kono T."/>
            <person name="Mallez S."/>
            <person name="Becker A."/>
            <person name="Gohl D.M."/>
            <person name="Silverstein K.A.T."/>
            <person name="Koren S."/>
            <person name="Bechman K.B."/>
            <person name="Herman A."/>
            <person name="Abrahante J.E."/>
            <person name="Garbe J."/>
        </authorList>
    </citation>
    <scope>NUCLEOTIDE SEQUENCE</scope>
    <source>
        <strain evidence="1">Duluth1</strain>
        <tissue evidence="1">Whole animal</tissue>
    </source>
</reference>
<proteinExistence type="predicted"/>
<dbReference type="AlphaFoldDB" id="A0A9D4G2D0"/>
<reference evidence="1" key="1">
    <citation type="journal article" date="2019" name="bioRxiv">
        <title>The Genome of the Zebra Mussel, Dreissena polymorpha: A Resource for Invasive Species Research.</title>
        <authorList>
            <person name="McCartney M.A."/>
            <person name="Auch B."/>
            <person name="Kono T."/>
            <person name="Mallez S."/>
            <person name="Zhang Y."/>
            <person name="Obille A."/>
            <person name="Becker A."/>
            <person name="Abrahante J.E."/>
            <person name="Garbe J."/>
            <person name="Badalamenti J.P."/>
            <person name="Herman A."/>
            <person name="Mangelson H."/>
            <person name="Liachko I."/>
            <person name="Sullivan S."/>
            <person name="Sone E.D."/>
            <person name="Koren S."/>
            <person name="Silverstein K.A.T."/>
            <person name="Beckman K.B."/>
            <person name="Gohl D.M."/>
        </authorList>
    </citation>
    <scope>NUCLEOTIDE SEQUENCE</scope>
    <source>
        <strain evidence="1">Duluth1</strain>
        <tissue evidence="1">Whole animal</tissue>
    </source>
</reference>
<dbReference type="EMBL" id="JAIWYP010000006">
    <property type="protein sequence ID" value="KAH3808857.1"/>
    <property type="molecule type" value="Genomic_DNA"/>
</dbReference>
<dbReference type="Proteomes" id="UP000828390">
    <property type="component" value="Unassembled WGS sequence"/>
</dbReference>
<evidence type="ECO:0000313" key="2">
    <source>
        <dbReference type="Proteomes" id="UP000828390"/>
    </source>
</evidence>
<comment type="caution">
    <text evidence="1">The sequence shown here is derived from an EMBL/GenBank/DDBJ whole genome shotgun (WGS) entry which is preliminary data.</text>
</comment>
<protein>
    <submittedName>
        <fullName evidence="1">Uncharacterized protein</fullName>
    </submittedName>
</protein>